<evidence type="ECO:0000256" key="8">
    <source>
        <dbReference type="PROSITE-ProRule" id="PRU00023"/>
    </source>
</evidence>
<dbReference type="PANTHER" id="PTHR11707:SF28">
    <property type="entry name" value="60 KDA LYSOPHOSPHOLIPASE"/>
    <property type="match status" value="1"/>
</dbReference>
<proteinExistence type="inferred from homology"/>
<dbReference type="InterPro" id="IPR006034">
    <property type="entry name" value="Asparaginase/glutaminase-like"/>
</dbReference>
<dbReference type="AlphaFoldDB" id="A0A232F7W7"/>
<feature type="binding site" evidence="7">
    <location>
        <position position="169"/>
    </location>
    <ligand>
        <name>substrate</name>
    </ligand>
</feature>
<feature type="binding site" evidence="7">
    <location>
        <begin position="200"/>
        <end position="201"/>
    </location>
    <ligand>
        <name>substrate</name>
    </ligand>
</feature>
<dbReference type="SUPFAM" id="SSF53774">
    <property type="entry name" value="Glutaminase/Asparaginase"/>
    <property type="match status" value="1"/>
</dbReference>
<dbReference type="PROSITE" id="PS50297">
    <property type="entry name" value="ANK_REP_REGION"/>
    <property type="match status" value="2"/>
</dbReference>
<accession>A0A232F7W7</accession>
<dbReference type="FunFam" id="3.40.50.40:FF:000001">
    <property type="entry name" value="L-asparaginase 1"/>
    <property type="match status" value="1"/>
</dbReference>
<dbReference type="PROSITE" id="PS51732">
    <property type="entry name" value="ASN_GLN_ASE_3"/>
    <property type="match status" value="1"/>
</dbReference>
<evidence type="ECO:0000259" key="10">
    <source>
        <dbReference type="Pfam" id="PF00710"/>
    </source>
</evidence>
<dbReference type="InterPro" id="IPR002110">
    <property type="entry name" value="Ankyrin_rpt"/>
</dbReference>
<evidence type="ECO:0000256" key="6">
    <source>
        <dbReference type="PIRSR" id="PIRSR001220-1"/>
    </source>
</evidence>
<dbReference type="InterPro" id="IPR006033">
    <property type="entry name" value="AsnA_fam"/>
</dbReference>
<dbReference type="InterPro" id="IPR036152">
    <property type="entry name" value="Asp/glu_Ase-like_sf"/>
</dbReference>
<keyword evidence="2" id="KW-0677">Repeat</keyword>
<evidence type="ECO:0000259" key="11">
    <source>
        <dbReference type="Pfam" id="PF17763"/>
    </source>
</evidence>
<dbReference type="Pfam" id="PF17763">
    <property type="entry name" value="Asparaginase_C"/>
    <property type="match status" value="1"/>
</dbReference>
<feature type="repeat" description="ANK" evidence="8">
    <location>
        <begin position="613"/>
        <end position="645"/>
    </location>
</feature>
<organism evidence="12 13">
    <name type="scientific">Trichomalopsis sarcophagae</name>
    <dbReference type="NCBI Taxonomy" id="543379"/>
    <lineage>
        <taxon>Eukaryota</taxon>
        <taxon>Metazoa</taxon>
        <taxon>Ecdysozoa</taxon>
        <taxon>Arthropoda</taxon>
        <taxon>Hexapoda</taxon>
        <taxon>Insecta</taxon>
        <taxon>Pterygota</taxon>
        <taxon>Neoptera</taxon>
        <taxon>Endopterygota</taxon>
        <taxon>Hymenoptera</taxon>
        <taxon>Apocrita</taxon>
        <taxon>Proctotrupomorpha</taxon>
        <taxon>Chalcidoidea</taxon>
        <taxon>Pteromalidae</taxon>
        <taxon>Pteromalinae</taxon>
        <taxon>Trichomalopsis</taxon>
    </lineage>
</organism>
<dbReference type="Gene3D" id="3.40.50.1170">
    <property type="entry name" value="L-asparaginase, N-terminal domain"/>
    <property type="match status" value="1"/>
</dbReference>
<dbReference type="PRINTS" id="PR00139">
    <property type="entry name" value="ASNGLNASE"/>
</dbReference>
<dbReference type="Gene3D" id="1.25.40.20">
    <property type="entry name" value="Ankyrin repeat-containing domain"/>
    <property type="match status" value="2"/>
</dbReference>
<dbReference type="InterPro" id="IPR027473">
    <property type="entry name" value="L-asparaginase_C"/>
</dbReference>
<gene>
    <name evidence="12" type="ORF">TSAR_005250</name>
</gene>
<keyword evidence="13" id="KW-1185">Reference proteome</keyword>
<dbReference type="SUPFAM" id="SSF48403">
    <property type="entry name" value="Ankyrin repeat"/>
    <property type="match status" value="1"/>
</dbReference>
<evidence type="ECO:0000256" key="4">
    <source>
        <dbReference type="ARBA" id="ARBA00023043"/>
    </source>
</evidence>
<feature type="active site" evidence="9">
    <location>
        <position position="200"/>
    </location>
</feature>
<feature type="domain" description="Asparaginase/glutaminase C-terminal" evidence="11">
    <location>
        <begin position="321"/>
        <end position="437"/>
    </location>
</feature>
<dbReference type="InterPro" id="IPR040919">
    <property type="entry name" value="Asparaginase_C"/>
</dbReference>
<name>A0A232F7W7_9HYME</name>
<dbReference type="STRING" id="543379.A0A232F7W7"/>
<dbReference type="SMART" id="SM00248">
    <property type="entry name" value="ANK"/>
    <property type="match status" value="3"/>
</dbReference>
<dbReference type="Proteomes" id="UP000215335">
    <property type="component" value="Unassembled WGS sequence"/>
</dbReference>
<comment type="caution">
    <text evidence="12">The sequence shown here is derived from an EMBL/GenBank/DDBJ whole genome shotgun (WGS) entry which is preliminary data.</text>
</comment>
<dbReference type="InterPro" id="IPR036770">
    <property type="entry name" value="Ankyrin_rpt-contain_sf"/>
</dbReference>
<dbReference type="InterPro" id="IPR037152">
    <property type="entry name" value="L-asparaginase_N_sf"/>
</dbReference>
<sequence>MKSVAQIRTLGSRWPTTILPRDVTDNTVAVKSAWPPQLHLIMSETDFICNANSQNTPVENNKSNGTNDEEHIIRRNVSSGAFPQESKPEGRVLVLYTGGTIGMVRNKDGALVPIANAFVKNLRKYPNMHDKEYAEERFGPMGPLVLPMTDLDSRRIIYNVLEYKPLCDSSNMRMDDWIRIARDIQESYEHFDGFVILHGTDTLSYTASALSFMLEALGKIVVLTGSQLPLFDTRSDGLDNFLTSLVIAANYNIPEVCIFFGTRLMRGNRTTKASVTAFEAFHSPNAPPLAVAGIKIDVDYRSIFRTCHMEKFHVHTTLNKKVGLLRLFPSITADLVKAFLRPPIEGVVLQTYGAGNVPSNREDIIAEFKAAADRGVIIVNITQCSEGSVCSIYEVGKILMDAGVLSGFDMTPEAALTKLAYVLSKTEWDTATKRSMMETNLRGELTAGRSVTLQDWDLVDAVGRSLRISSPSEFKELGAILFPAMMNAAVLAKDTMKLSSLKRYGADISQPNADGRTALHIACCEGDITVVRHLLKMGANVHIKDRFNRTPLTDAIEHDRPEIIKLLLQCGAHLHERGRLIGERMCSAAAAGNLARLRSYHLAGADLSQADISGRTALHLAAEHGQAAVVQFLLEHGAETKASDKLGMTAKDVANPECLRLLNGENGSNKV</sequence>
<dbReference type="InterPro" id="IPR027475">
    <property type="entry name" value="Asparaginase/glutaminase_AS2"/>
</dbReference>
<dbReference type="PANTHER" id="PTHR11707">
    <property type="entry name" value="L-ASPARAGINASE"/>
    <property type="match status" value="1"/>
</dbReference>
<dbReference type="Gene3D" id="3.40.50.40">
    <property type="match status" value="1"/>
</dbReference>
<dbReference type="CDD" id="cd08963">
    <property type="entry name" value="L-asparaginase_I"/>
    <property type="match status" value="1"/>
</dbReference>
<feature type="repeat" description="ANK" evidence="8">
    <location>
        <begin position="547"/>
        <end position="579"/>
    </location>
</feature>
<dbReference type="InterPro" id="IPR041725">
    <property type="entry name" value="L-asparaginase_I"/>
</dbReference>
<dbReference type="EC" id="3.5.1.1" evidence="1"/>
<evidence type="ECO:0000256" key="7">
    <source>
        <dbReference type="PIRSR" id="PIRSR001220-2"/>
    </source>
</evidence>
<feature type="active site" description="O-isoaspartyl threonine intermediate" evidence="6">
    <location>
        <position position="100"/>
    </location>
</feature>
<evidence type="ECO:0000256" key="3">
    <source>
        <dbReference type="ARBA" id="ARBA00022801"/>
    </source>
</evidence>
<dbReference type="PRINTS" id="PR01415">
    <property type="entry name" value="ANKYRIN"/>
</dbReference>
<dbReference type="NCBIfam" id="TIGR00519">
    <property type="entry name" value="asnASE_I"/>
    <property type="match status" value="1"/>
</dbReference>
<keyword evidence="4 8" id="KW-0040">ANK repeat</keyword>
<dbReference type="PIRSF" id="PIRSF001220">
    <property type="entry name" value="L-ASNase_gatD"/>
    <property type="match status" value="1"/>
</dbReference>
<dbReference type="InterPro" id="IPR027474">
    <property type="entry name" value="L-asparaginase_N"/>
</dbReference>
<dbReference type="SMART" id="SM00870">
    <property type="entry name" value="Asparaginase"/>
    <property type="match status" value="1"/>
</dbReference>
<feature type="domain" description="L-asparaginase N-terminal" evidence="10">
    <location>
        <begin position="91"/>
        <end position="301"/>
    </location>
</feature>
<dbReference type="GO" id="GO:0004067">
    <property type="term" value="F:asparaginase activity"/>
    <property type="evidence" value="ECO:0007669"/>
    <property type="project" value="UniProtKB-UniRule"/>
</dbReference>
<dbReference type="FunFam" id="3.40.50.1170:FF:000003">
    <property type="entry name" value="60 kDa lysophospholipase"/>
    <property type="match status" value="1"/>
</dbReference>
<dbReference type="EMBL" id="NNAY01000779">
    <property type="protein sequence ID" value="OXU26549.1"/>
    <property type="molecule type" value="Genomic_DNA"/>
</dbReference>
<dbReference type="PIRSF" id="PIRSF500176">
    <property type="entry name" value="L_ASNase"/>
    <property type="match status" value="1"/>
</dbReference>
<evidence type="ECO:0000313" key="12">
    <source>
        <dbReference type="EMBL" id="OXU26549.1"/>
    </source>
</evidence>
<reference evidence="12 13" key="1">
    <citation type="journal article" date="2017" name="Curr. Biol.">
        <title>The Evolution of Venom by Co-option of Single-Copy Genes.</title>
        <authorList>
            <person name="Martinson E.O."/>
            <person name="Mrinalini"/>
            <person name="Kelkar Y.D."/>
            <person name="Chang C.H."/>
            <person name="Werren J.H."/>
        </authorList>
    </citation>
    <scope>NUCLEOTIDE SEQUENCE [LARGE SCALE GENOMIC DNA]</scope>
    <source>
        <strain evidence="12 13">Alberta</strain>
        <tissue evidence="12">Whole body</tissue>
    </source>
</reference>
<dbReference type="PROSITE" id="PS50088">
    <property type="entry name" value="ANK_REPEAT"/>
    <property type="match status" value="3"/>
</dbReference>
<dbReference type="PROSITE" id="PS00917">
    <property type="entry name" value="ASN_GLN_ASE_2"/>
    <property type="match status" value="1"/>
</dbReference>
<dbReference type="SFLD" id="SFLDS00057">
    <property type="entry name" value="Glutaminase/Asparaginase"/>
    <property type="match status" value="1"/>
</dbReference>
<dbReference type="OrthoDB" id="542841at2759"/>
<evidence type="ECO:0000256" key="9">
    <source>
        <dbReference type="PROSITE-ProRule" id="PRU10100"/>
    </source>
</evidence>
<dbReference type="Pfam" id="PF00710">
    <property type="entry name" value="Asparaginase"/>
    <property type="match status" value="1"/>
</dbReference>
<dbReference type="GO" id="GO:0009066">
    <property type="term" value="P:aspartate family amino acid metabolic process"/>
    <property type="evidence" value="ECO:0007669"/>
    <property type="project" value="UniProtKB-ARBA"/>
</dbReference>
<feature type="repeat" description="ANK" evidence="8">
    <location>
        <begin position="514"/>
        <end position="546"/>
    </location>
</feature>
<evidence type="ECO:0000256" key="2">
    <source>
        <dbReference type="ARBA" id="ARBA00022737"/>
    </source>
</evidence>
<protein>
    <recommendedName>
        <fullName evidence="1">asparaginase</fullName>
        <ecNumber evidence="1">3.5.1.1</ecNumber>
    </recommendedName>
</protein>
<evidence type="ECO:0000256" key="1">
    <source>
        <dbReference type="ARBA" id="ARBA00012920"/>
    </source>
</evidence>
<comment type="similarity">
    <text evidence="5">In the N-terminal section; belongs to the asparaginase 1 family.</text>
</comment>
<evidence type="ECO:0000256" key="5">
    <source>
        <dbReference type="ARBA" id="ARBA00061199"/>
    </source>
</evidence>
<keyword evidence="3" id="KW-0378">Hydrolase</keyword>
<dbReference type="Pfam" id="PF12796">
    <property type="entry name" value="Ank_2"/>
    <property type="match status" value="2"/>
</dbReference>
<evidence type="ECO:0000313" key="13">
    <source>
        <dbReference type="Proteomes" id="UP000215335"/>
    </source>
</evidence>